<evidence type="ECO:0000313" key="6">
    <source>
        <dbReference type="EMBL" id="ONG45070.1"/>
    </source>
</evidence>
<dbReference type="PRINTS" id="PR00618">
    <property type="entry name" value="DKSAZNFINGER"/>
</dbReference>
<organism evidence="6 7">
    <name type="scientific">Teichococcus deserti</name>
    <dbReference type="NCBI Taxonomy" id="1817963"/>
    <lineage>
        <taxon>Bacteria</taxon>
        <taxon>Pseudomonadati</taxon>
        <taxon>Pseudomonadota</taxon>
        <taxon>Alphaproteobacteria</taxon>
        <taxon>Acetobacterales</taxon>
        <taxon>Roseomonadaceae</taxon>
        <taxon>Roseomonas</taxon>
    </lineage>
</organism>
<comment type="caution">
    <text evidence="6">The sequence shown here is derived from an EMBL/GenBank/DDBJ whole genome shotgun (WGS) entry which is preliminary data.</text>
</comment>
<evidence type="ECO:0000256" key="3">
    <source>
        <dbReference type="ARBA" id="ARBA00022833"/>
    </source>
</evidence>
<evidence type="ECO:0000259" key="5">
    <source>
        <dbReference type="Pfam" id="PF01258"/>
    </source>
</evidence>
<dbReference type="SUPFAM" id="SSF57716">
    <property type="entry name" value="Glucocorticoid receptor-like (DNA-binding domain)"/>
    <property type="match status" value="1"/>
</dbReference>
<dbReference type="AlphaFoldDB" id="A0A1V2GWV2"/>
<proteinExistence type="predicted"/>
<gene>
    <name evidence="6" type="ORF">BKE38_26950</name>
</gene>
<keyword evidence="3" id="KW-0862">Zinc</keyword>
<dbReference type="PROSITE" id="PS01102">
    <property type="entry name" value="ZF_DKSA_1"/>
    <property type="match status" value="1"/>
</dbReference>
<dbReference type="OrthoDB" id="962301at2"/>
<dbReference type="Gene3D" id="1.20.120.910">
    <property type="entry name" value="DksA, coiled-coil domain"/>
    <property type="match status" value="1"/>
</dbReference>
<reference evidence="6 7" key="1">
    <citation type="submission" date="2016-10" db="EMBL/GenBank/DDBJ databases">
        <title>Draft Genome sequence of Roseomonas sp. strain M3.</title>
        <authorList>
            <person name="Subhash Y."/>
            <person name="Lee S."/>
        </authorList>
    </citation>
    <scope>NUCLEOTIDE SEQUENCE [LARGE SCALE GENOMIC DNA]</scope>
    <source>
        <strain evidence="6 7">M3</strain>
    </source>
</reference>
<accession>A0A1V2GWV2</accession>
<keyword evidence="7" id="KW-1185">Reference proteome</keyword>
<keyword evidence="2" id="KW-0863">Zinc-finger</keyword>
<dbReference type="Pfam" id="PF01258">
    <property type="entry name" value="zf-dskA_traR"/>
    <property type="match status" value="1"/>
</dbReference>
<dbReference type="RefSeq" id="WP_076960340.1">
    <property type="nucleotide sequence ID" value="NZ_MLCO01000367.1"/>
</dbReference>
<dbReference type="InterPro" id="IPR000962">
    <property type="entry name" value="Znf_DskA_TraR"/>
</dbReference>
<name>A0A1V2GWV2_9PROT</name>
<dbReference type="Proteomes" id="UP000188879">
    <property type="component" value="Unassembled WGS sequence"/>
</dbReference>
<feature type="domain" description="Zinc finger DksA/TraR C4-type" evidence="5">
    <location>
        <begin position="37"/>
        <end position="68"/>
    </location>
</feature>
<dbReference type="GO" id="GO:1900378">
    <property type="term" value="P:positive regulation of secondary metabolite biosynthetic process"/>
    <property type="evidence" value="ECO:0007669"/>
    <property type="project" value="TreeGrafter"/>
</dbReference>
<protein>
    <recommendedName>
        <fullName evidence="5">Zinc finger DksA/TraR C4-type domain-containing protein</fullName>
    </recommendedName>
</protein>
<dbReference type="PROSITE" id="PS51128">
    <property type="entry name" value="ZF_DKSA_2"/>
    <property type="match status" value="1"/>
</dbReference>
<dbReference type="EMBL" id="MLCO01000367">
    <property type="protein sequence ID" value="ONG45070.1"/>
    <property type="molecule type" value="Genomic_DNA"/>
</dbReference>
<dbReference type="PANTHER" id="PTHR38777">
    <property type="entry name" value="FELS-2 PROPHAGE PROTEIN"/>
    <property type="match status" value="1"/>
</dbReference>
<feature type="zinc finger region" description="dksA C4-type" evidence="4">
    <location>
        <begin position="40"/>
        <end position="64"/>
    </location>
</feature>
<sequence>MASGWAPDGAVQDQIDDTVSDAVQRARARLAVPGGGNLHCEDCGEDIPEARRRALPNARTCVPCQSERDARPAAYGINRRGSKDSQLK</sequence>
<dbReference type="InterPro" id="IPR020458">
    <property type="entry name" value="Znf_DskA_TraR_CS"/>
</dbReference>
<dbReference type="NCBIfam" id="NF008243">
    <property type="entry name" value="PRK11019.1"/>
    <property type="match status" value="1"/>
</dbReference>
<dbReference type="PANTHER" id="PTHR38777:SF1">
    <property type="entry name" value="DNAK SUPPRESSOR PROTEIN"/>
    <property type="match status" value="1"/>
</dbReference>
<evidence type="ECO:0000256" key="4">
    <source>
        <dbReference type="PROSITE-ProRule" id="PRU00510"/>
    </source>
</evidence>
<evidence type="ECO:0000313" key="7">
    <source>
        <dbReference type="Proteomes" id="UP000188879"/>
    </source>
</evidence>
<evidence type="ECO:0000256" key="2">
    <source>
        <dbReference type="ARBA" id="ARBA00022771"/>
    </source>
</evidence>
<dbReference type="GO" id="GO:0008270">
    <property type="term" value="F:zinc ion binding"/>
    <property type="evidence" value="ECO:0007669"/>
    <property type="project" value="UniProtKB-KW"/>
</dbReference>
<dbReference type="InterPro" id="IPR020460">
    <property type="entry name" value="Znf_C4-type_bac"/>
</dbReference>
<keyword evidence="1" id="KW-0479">Metal-binding</keyword>
<evidence type="ECO:0000256" key="1">
    <source>
        <dbReference type="ARBA" id="ARBA00022723"/>
    </source>
</evidence>